<protein>
    <recommendedName>
        <fullName evidence="3">F-box domain-containing protein</fullName>
    </recommendedName>
</protein>
<accession>A0AAJ0C0R1</accession>
<evidence type="ECO:0000313" key="2">
    <source>
        <dbReference type="Proteomes" id="UP001244011"/>
    </source>
</evidence>
<dbReference type="AlphaFoldDB" id="A0AAJ0C0R1"/>
<keyword evidence="2" id="KW-1185">Reference proteome</keyword>
<dbReference type="GeneID" id="85309302"/>
<organism evidence="1 2">
    <name type="scientific">Phialemonium atrogriseum</name>
    <dbReference type="NCBI Taxonomy" id="1093897"/>
    <lineage>
        <taxon>Eukaryota</taxon>
        <taxon>Fungi</taxon>
        <taxon>Dikarya</taxon>
        <taxon>Ascomycota</taxon>
        <taxon>Pezizomycotina</taxon>
        <taxon>Sordariomycetes</taxon>
        <taxon>Sordariomycetidae</taxon>
        <taxon>Cephalothecales</taxon>
        <taxon>Cephalothecaceae</taxon>
        <taxon>Phialemonium</taxon>
    </lineage>
</organism>
<dbReference type="Proteomes" id="UP001244011">
    <property type="component" value="Unassembled WGS sequence"/>
</dbReference>
<dbReference type="RefSeq" id="XP_060282822.1">
    <property type="nucleotide sequence ID" value="XM_060426115.1"/>
</dbReference>
<name>A0AAJ0C0R1_9PEZI</name>
<dbReference type="EMBL" id="MU839011">
    <property type="protein sequence ID" value="KAK1766609.1"/>
    <property type="molecule type" value="Genomic_DNA"/>
</dbReference>
<reference evidence="1" key="1">
    <citation type="submission" date="2023-06" db="EMBL/GenBank/DDBJ databases">
        <title>Genome-scale phylogeny and comparative genomics of the fungal order Sordariales.</title>
        <authorList>
            <consortium name="Lawrence Berkeley National Laboratory"/>
            <person name="Hensen N."/>
            <person name="Bonometti L."/>
            <person name="Westerberg I."/>
            <person name="Brannstrom I.O."/>
            <person name="Guillou S."/>
            <person name="Cros-Aarteil S."/>
            <person name="Calhoun S."/>
            <person name="Haridas S."/>
            <person name="Kuo A."/>
            <person name="Mondo S."/>
            <person name="Pangilinan J."/>
            <person name="Riley R."/>
            <person name="Labutti K."/>
            <person name="Andreopoulos B."/>
            <person name="Lipzen A."/>
            <person name="Chen C."/>
            <person name="Yanf M."/>
            <person name="Daum C."/>
            <person name="Ng V."/>
            <person name="Clum A."/>
            <person name="Steindorff A."/>
            <person name="Ohm R."/>
            <person name="Martin F."/>
            <person name="Silar P."/>
            <person name="Natvig D."/>
            <person name="Lalanne C."/>
            <person name="Gautier V."/>
            <person name="Ament-Velasquez S.L."/>
            <person name="Kruys A."/>
            <person name="Hutchinson M.I."/>
            <person name="Powell A.J."/>
            <person name="Barry K."/>
            <person name="Miller A.N."/>
            <person name="Grigoriev I.V."/>
            <person name="Debuchy R."/>
            <person name="Gladieux P."/>
            <person name="Thoren M.H."/>
            <person name="Johannesson H."/>
        </authorList>
    </citation>
    <scope>NUCLEOTIDE SEQUENCE</scope>
    <source>
        <strain evidence="1">8032-3</strain>
    </source>
</reference>
<sequence length="160" mass="18071">MSRLETLPFELHIMVLEECTPQALLALISASPVSLYIYSDNRERVLHSIRDVSKLTLEDPAAILAQSIVRLRLYHKRSIAWLSWLATWNLLPRLTASSHDFNRISPRHSPACPASVASDPPGPIWRELGHFRHKEPAADTCKFYDLTIGGWSKKTATVDT</sequence>
<comment type="caution">
    <text evidence="1">The sequence shown here is derived from an EMBL/GenBank/DDBJ whole genome shotgun (WGS) entry which is preliminary data.</text>
</comment>
<evidence type="ECO:0000313" key="1">
    <source>
        <dbReference type="EMBL" id="KAK1766609.1"/>
    </source>
</evidence>
<proteinExistence type="predicted"/>
<evidence type="ECO:0008006" key="3">
    <source>
        <dbReference type="Google" id="ProtNLM"/>
    </source>
</evidence>
<gene>
    <name evidence="1" type="ORF">QBC33DRAFT_515930</name>
</gene>